<keyword evidence="1" id="KW-1133">Transmembrane helix</keyword>
<sequence length="155" mass="17409">MVHMLSLIIPTAILLPNLLFIGMPPRNLPAKVDDKDRLILKTAEGLGRVGVFVLPLFYSIHNDQPYEILSIVGMFIFLLLYYVGWLRYLRKGRDYLLLFSPMAGIPVPLAVSPILYFLSASIVLHSLFMFLCSLILALGHIPLSLKTYHQITGGL</sequence>
<feature type="transmembrane region" description="Helical" evidence="1">
    <location>
        <begin position="95"/>
        <end position="116"/>
    </location>
</feature>
<keyword evidence="3" id="KW-1185">Reference proteome</keyword>
<keyword evidence="1" id="KW-0472">Membrane</keyword>
<protein>
    <submittedName>
        <fullName evidence="2">Uncharacterized protein</fullName>
    </submittedName>
</protein>
<dbReference type="STRING" id="268407.PWYN_20400"/>
<proteinExistence type="predicted"/>
<feature type="transmembrane region" description="Helical" evidence="1">
    <location>
        <begin position="6"/>
        <end position="26"/>
    </location>
</feature>
<name>A0A098M3E2_9BACL</name>
<evidence type="ECO:0000256" key="1">
    <source>
        <dbReference type="SAM" id="Phobius"/>
    </source>
</evidence>
<keyword evidence="1" id="KW-0812">Transmembrane</keyword>
<accession>A0A098M3E2</accession>
<organism evidence="2 3">
    <name type="scientific">Paenibacillus wynnii</name>
    <dbReference type="NCBI Taxonomy" id="268407"/>
    <lineage>
        <taxon>Bacteria</taxon>
        <taxon>Bacillati</taxon>
        <taxon>Bacillota</taxon>
        <taxon>Bacilli</taxon>
        <taxon>Bacillales</taxon>
        <taxon>Paenibacillaceae</taxon>
        <taxon>Paenibacillus</taxon>
    </lineage>
</organism>
<reference evidence="2 3" key="2">
    <citation type="submission" date="2014-10" db="EMBL/GenBank/DDBJ databases">
        <title>Comparative genomics of the Paenibacillus odorifer group.</title>
        <authorList>
            <person name="Tsai Y.-C."/>
            <person name="Martin N."/>
            <person name="Korlach J."/>
            <person name="Wiedmann M."/>
        </authorList>
    </citation>
    <scope>NUCLEOTIDE SEQUENCE [LARGE SCALE GENOMIC DNA]</scope>
    <source>
        <strain evidence="2 3">DSM 18334</strain>
    </source>
</reference>
<evidence type="ECO:0000313" key="3">
    <source>
        <dbReference type="Proteomes" id="UP000029734"/>
    </source>
</evidence>
<gene>
    <name evidence="2" type="ORF">PWYN_20400</name>
</gene>
<dbReference type="AlphaFoldDB" id="A0A098M3E2"/>
<feature type="transmembrane region" description="Helical" evidence="1">
    <location>
        <begin position="66"/>
        <end position="83"/>
    </location>
</feature>
<dbReference type="EMBL" id="JQCR01000003">
    <property type="protein sequence ID" value="KGE17024.1"/>
    <property type="molecule type" value="Genomic_DNA"/>
</dbReference>
<dbReference type="eggNOG" id="ENOG50332AE">
    <property type="taxonomic scope" value="Bacteria"/>
</dbReference>
<reference evidence="2 3" key="1">
    <citation type="submission" date="2014-08" db="EMBL/GenBank/DDBJ databases">
        <authorList>
            <person name="den Bakker H.C."/>
        </authorList>
    </citation>
    <scope>NUCLEOTIDE SEQUENCE [LARGE SCALE GENOMIC DNA]</scope>
    <source>
        <strain evidence="2 3">DSM 18334</strain>
    </source>
</reference>
<comment type="caution">
    <text evidence="2">The sequence shown here is derived from an EMBL/GenBank/DDBJ whole genome shotgun (WGS) entry which is preliminary data.</text>
</comment>
<evidence type="ECO:0000313" key="2">
    <source>
        <dbReference type="EMBL" id="KGE17024.1"/>
    </source>
</evidence>
<feature type="transmembrane region" description="Helical" evidence="1">
    <location>
        <begin position="122"/>
        <end position="141"/>
    </location>
</feature>
<dbReference type="Proteomes" id="UP000029734">
    <property type="component" value="Unassembled WGS sequence"/>
</dbReference>